<proteinExistence type="predicted"/>
<evidence type="ECO:0000313" key="3">
    <source>
        <dbReference type="Proteomes" id="UP000030300"/>
    </source>
</evidence>
<sequence length="73" mass="7952">MRVLGLRQREGRVSHEGQDYPRRDRCHPGVTYLRLVAASREAARAEQAGARLPPAGPGLGRRGVPPTTPTMPP</sequence>
<dbReference type="STRING" id="2045.KR76_00059"/>
<evidence type="ECO:0000313" key="2">
    <source>
        <dbReference type="EMBL" id="AJR18207.1"/>
    </source>
</evidence>
<feature type="region of interest" description="Disordered" evidence="1">
    <location>
        <begin position="44"/>
        <end position="73"/>
    </location>
</feature>
<feature type="region of interest" description="Disordered" evidence="1">
    <location>
        <begin position="1"/>
        <end position="25"/>
    </location>
</feature>
<dbReference type="AlphaFoldDB" id="A0A0C5XL41"/>
<gene>
    <name evidence="2" type="ORF">KR76_00059</name>
</gene>
<keyword evidence="3" id="KW-1185">Reference proteome</keyword>
<dbReference type="Proteomes" id="UP000030300">
    <property type="component" value="Chromosome"/>
</dbReference>
<dbReference type="KEGG" id="psim:KR76_00059"/>
<feature type="compositionally biased region" description="Low complexity" evidence="1">
    <location>
        <begin position="44"/>
        <end position="53"/>
    </location>
</feature>
<organism evidence="2 3">
    <name type="scientific">Nocardioides simplex</name>
    <name type="common">Arthrobacter simplex</name>
    <dbReference type="NCBI Taxonomy" id="2045"/>
    <lineage>
        <taxon>Bacteria</taxon>
        <taxon>Bacillati</taxon>
        <taxon>Actinomycetota</taxon>
        <taxon>Actinomycetes</taxon>
        <taxon>Propionibacteriales</taxon>
        <taxon>Nocardioidaceae</taxon>
        <taxon>Pimelobacter</taxon>
    </lineage>
</organism>
<dbReference type="HOGENOM" id="CLU_2701061_0_0_11"/>
<evidence type="ECO:0000256" key="1">
    <source>
        <dbReference type="SAM" id="MobiDB-lite"/>
    </source>
</evidence>
<accession>A0A0C5XL41</accession>
<dbReference type="EMBL" id="CP009896">
    <property type="protein sequence ID" value="AJR18207.1"/>
    <property type="molecule type" value="Genomic_DNA"/>
</dbReference>
<protein>
    <submittedName>
        <fullName evidence="2">Uncharacterized protein</fullName>
    </submittedName>
</protein>
<name>A0A0C5XL41_NOCSI</name>
<feature type="compositionally biased region" description="Basic and acidic residues" evidence="1">
    <location>
        <begin position="7"/>
        <end position="25"/>
    </location>
</feature>
<reference evidence="2 3" key="1">
    <citation type="journal article" date="2015" name="Genome Announc.">
        <title>Complete Genome Sequence of Steroid-Transforming Nocardioides simplex VKM Ac-2033D.</title>
        <authorList>
            <person name="Shtratnikova V.Y."/>
            <person name="Schelkunov M.I."/>
            <person name="Pekov Y.A."/>
            <person name="Fokina V.V."/>
            <person name="Logacheva M.D."/>
            <person name="Sokolov S.L."/>
            <person name="Bragin E.Y."/>
            <person name="Ashapkin V.V."/>
            <person name="Donova M.V."/>
        </authorList>
    </citation>
    <scope>NUCLEOTIDE SEQUENCE [LARGE SCALE GENOMIC DNA]</scope>
    <source>
        <strain evidence="2 3">VKM Ac-2033D</strain>
    </source>
</reference>